<feature type="region of interest" description="Disordered" evidence="1">
    <location>
        <begin position="1"/>
        <end position="21"/>
    </location>
</feature>
<feature type="transmembrane region" description="Helical" evidence="2">
    <location>
        <begin position="295"/>
        <end position="315"/>
    </location>
</feature>
<comment type="caution">
    <text evidence="3">The sequence shown here is derived from an EMBL/GenBank/DDBJ whole genome shotgun (WGS) entry which is preliminary data.</text>
</comment>
<evidence type="ECO:0000313" key="3">
    <source>
        <dbReference type="EMBL" id="GIJ66769.1"/>
    </source>
</evidence>
<dbReference type="RefSeq" id="WP_203926730.1">
    <property type="nucleotide sequence ID" value="NZ_BOPH01000020.1"/>
</dbReference>
<feature type="transmembrane region" description="Helical" evidence="2">
    <location>
        <begin position="76"/>
        <end position="95"/>
    </location>
</feature>
<dbReference type="Pfam" id="PF14362">
    <property type="entry name" value="DUF4407"/>
    <property type="match status" value="1"/>
</dbReference>
<evidence type="ECO:0000256" key="1">
    <source>
        <dbReference type="SAM" id="MobiDB-lite"/>
    </source>
</evidence>
<name>A0A8J3ZM01_9ACTN</name>
<keyword evidence="4" id="KW-1185">Reference proteome</keyword>
<dbReference type="InterPro" id="IPR025519">
    <property type="entry name" value="DUF4407"/>
</dbReference>
<feature type="compositionally biased region" description="Basic and acidic residues" evidence="1">
    <location>
        <begin position="1"/>
        <end position="12"/>
    </location>
</feature>
<gene>
    <name evidence="3" type="ORF">Voc01_016860</name>
</gene>
<keyword evidence="2" id="KW-0812">Transmembrane</keyword>
<keyword evidence="2" id="KW-1133">Transmembrane helix</keyword>
<dbReference type="AlphaFoldDB" id="A0A8J3ZM01"/>
<reference evidence="3" key="1">
    <citation type="submission" date="2021-01" db="EMBL/GenBank/DDBJ databases">
        <title>Whole genome shotgun sequence of Virgisporangium ochraceum NBRC 16418.</title>
        <authorList>
            <person name="Komaki H."/>
            <person name="Tamura T."/>
        </authorList>
    </citation>
    <scope>NUCLEOTIDE SEQUENCE</scope>
    <source>
        <strain evidence="3">NBRC 16418</strain>
    </source>
</reference>
<evidence type="ECO:0000313" key="4">
    <source>
        <dbReference type="Proteomes" id="UP000635606"/>
    </source>
</evidence>
<evidence type="ECO:0000256" key="2">
    <source>
        <dbReference type="SAM" id="Phobius"/>
    </source>
</evidence>
<dbReference type="EMBL" id="BOPH01000020">
    <property type="protein sequence ID" value="GIJ66769.1"/>
    <property type="molecule type" value="Genomic_DNA"/>
</dbReference>
<evidence type="ECO:0008006" key="5">
    <source>
        <dbReference type="Google" id="ProtNLM"/>
    </source>
</evidence>
<organism evidence="3 4">
    <name type="scientific">Virgisporangium ochraceum</name>
    <dbReference type="NCBI Taxonomy" id="65505"/>
    <lineage>
        <taxon>Bacteria</taxon>
        <taxon>Bacillati</taxon>
        <taxon>Actinomycetota</taxon>
        <taxon>Actinomycetes</taxon>
        <taxon>Micromonosporales</taxon>
        <taxon>Micromonosporaceae</taxon>
        <taxon>Virgisporangium</taxon>
    </lineage>
</organism>
<proteinExistence type="predicted"/>
<feature type="transmembrane region" description="Helical" evidence="2">
    <location>
        <begin position="115"/>
        <end position="142"/>
    </location>
</feature>
<protein>
    <recommendedName>
        <fullName evidence="5">DUF4407 domain-containing protein</fullName>
    </recommendedName>
</protein>
<keyword evidence="2" id="KW-0472">Membrane</keyword>
<dbReference type="Proteomes" id="UP000635606">
    <property type="component" value="Unassembled WGS sequence"/>
</dbReference>
<accession>A0A8J3ZM01</accession>
<feature type="transmembrane region" description="Helical" evidence="2">
    <location>
        <begin position="47"/>
        <end position="70"/>
    </location>
</feature>
<sequence length="405" mass="44105">MTLLDEPRRDGDPGAPPVGRRSAVGDVLISAGNAEPALATRTGERGVYAALGVTVIAVGVIAAATSISALATATDLSWWLIVPVGVFWGLTLFAFDRGVILGAPRRVDTGGLSSVVPYVGRMLVSVFIGVVVADFACMVLFAPDIEARLAETNASRYTAVVETEQRAVESRLVVEEEAVRQRTEALRVLEAEYAAAQRAADQEMQGTGGTRLIGQGQVWQRKQAHADTVRANRDKAVADLATAQATLDERRAEVSAEADETAAAAQTRAADVHGATGLLSRHEAMVDLVRHDTGALILLLMVTIVFLAVDLLPVLGKLMTGNTVYEQERRERARDILHQLEIEREIRSAQHDERVTEDATLRADVERARSLAERRVAQQALEYETEFKLARLQRQHNDRMTSLMR</sequence>